<sequence length="56" mass="6332">MSMMISSKFASAANYVKRLKWDIRSSQDVTKFQNSLENKIKTIPPLSNKVVKATAE</sequence>
<dbReference type="Proteomes" id="UP000054481">
    <property type="component" value="Unassembled WGS sequence"/>
</dbReference>
<proteinExistence type="predicted"/>
<protein>
    <submittedName>
        <fullName evidence="1">Uncharacterized protein</fullName>
    </submittedName>
</protein>
<evidence type="ECO:0000313" key="2">
    <source>
        <dbReference type="Proteomes" id="UP000054481"/>
    </source>
</evidence>
<keyword evidence="2" id="KW-1185">Reference proteome</keyword>
<name>A0A0F8A645_9HYPO</name>
<gene>
    <name evidence="1" type="ORF">HIM_04168</name>
</gene>
<organism evidence="1 2">
    <name type="scientific">Hirsutella minnesotensis 3608</name>
    <dbReference type="NCBI Taxonomy" id="1043627"/>
    <lineage>
        <taxon>Eukaryota</taxon>
        <taxon>Fungi</taxon>
        <taxon>Dikarya</taxon>
        <taxon>Ascomycota</taxon>
        <taxon>Pezizomycotina</taxon>
        <taxon>Sordariomycetes</taxon>
        <taxon>Hypocreomycetidae</taxon>
        <taxon>Hypocreales</taxon>
        <taxon>Ophiocordycipitaceae</taxon>
        <taxon>Hirsutella</taxon>
    </lineage>
</organism>
<dbReference type="AlphaFoldDB" id="A0A0F8A645"/>
<reference evidence="1 2" key="1">
    <citation type="journal article" date="2014" name="Genome Biol. Evol.">
        <title>Comparative genomics and transcriptomics analyses reveal divergent lifestyle features of nematode endoparasitic fungus Hirsutella minnesotensis.</title>
        <authorList>
            <person name="Lai Y."/>
            <person name="Liu K."/>
            <person name="Zhang X."/>
            <person name="Zhang X."/>
            <person name="Li K."/>
            <person name="Wang N."/>
            <person name="Shu C."/>
            <person name="Wu Y."/>
            <person name="Wang C."/>
            <person name="Bushley K.E."/>
            <person name="Xiang M."/>
            <person name="Liu X."/>
        </authorList>
    </citation>
    <scope>NUCLEOTIDE SEQUENCE [LARGE SCALE GENOMIC DNA]</scope>
    <source>
        <strain evidence="1 2">3608</strain>
    </source>
</reference>
<dbReference type="EMBL" id="KQ030511">
    <property type="protein sequence ID" value="KJZ76439.1"/>
    <property type="molecule type" value="Genomic_DNA"/>
</dbReference>
<accession>A0A0F8A645</accession>
<evidence type="ECO:0000313" key="1">
    <source>
        <dbReference type="EMBL" id="KJZ76439.1"/>
    </source>
</evidence>